<dbReference type="Proteomes" id="UP000499080">
    <property type="component" value="Unassembled WGS sequence"/>
</dbReference>
<comment type="caution">
    <text evidence="2">The sequence shown here is derived from an EMBL/GenBank/DDBJ whole genome shotgun (WGS) entry which is preliminary data.</text>
</comment>
<gene>
    <name evidence="2" type="ORF">AVEN_152768-2_1</name>
</gene>
<reference evidence="2 3" key="1">
    <citation type="journal article" date="2019" name="Sci. Rep.">
        <title>Orb-weaving spider Araneus ventricosus genome elucidates the spidroin gene catalogue.</title>
        <authorList>
            <person name="Kono N."/>
            <person name="Nakamura H."/>
            <person name="Ohtoshi R."/>
            <person name="Moran D.A.P."/>
            <person name="Shinohara A."/>
            <person name="Yoshida Y."/>
            <person name="Fujiwara M."/>
            <person name="Mori M."/>
            <person name="Tomita M."/>
            <person name="Arakawa K."/>
        </authorList>
    </citation>
    <scope>NUCLEOTIDE SEQUENCE [LARGE SCALE GENOMIC DNA]</scope>
</reference>
<organism evidence="2 3">
    <name type="scientific">Araneus ventricosus</name>
    <name type="common">Orbweaver spider</name>
    <name type="synonym">Epeira ventricosa</name>
    <dbReference type="NCBI Taxonomy" id="182803"/>
    <lineage>
        <taxon>Eukaryota</taxon>
        <taxon>Metazoa</taxon>
        <taxon>Ecdysozoa</taxon>
        <taxon>Arthropoda</taxon>
        <taxon>Chelicerata</taxon>
        <taxon>Arachnida</taxon>
        <taxon>Araneae</taxon>
        <taxon>Araneomorphae</taxon>
        <taxon>Entelegynae</taxon>
        <taxon>Araneoidea</taxon>
        <taxon>Araneidae</taxon>
        <taxon>Araneus</taxon>
    </lineage>
</organism>
<evidence type="ECO:0000256" key="1">
    <source>
        <dbReference type="SAM" id="MobiDB-lite"/>
    </source>
</evidence>
<keyword evidence="3" id="KW-1185">Reference proteome</keyword>
<name>A0A4Y2TVL6_ARAVE</name>
<evidence type="ECO:0000313" key="2">
    <source>
        <dbReference type="EMBL" id="GBO03437.1"/>
    </source>
</evidence>
<feature type="region of interest" description="Disordered" evidence="1">
    <location>
        <begin position="1"/>
        <end position="25"/>
    </location>
</feature>
<feature type="non-terminal residue" evidence="2">
    <location>
        <position position="1"/>
    </location>
</feature>
<feature type="compositionally biased region" description="Acidic residues" evidence="1">
    <location>
        <begin position="12"/>
        <end position="25"/>
    </location>
</feature>
<evidence type="ECO:0000313" key="3">
    <source>
        <dbReference type="Proteomes" id="UP000499080"/>
    </source>
</evidence>
<sequence>REIYRGIYGNTEEMEESTPDLGDLGDEMWDLESTGIFLISLLGAEIRVSTYDSM</sequence>
<protein>
    <submittedName>
        <fullName evidence="2">Uncharacterized protein</fullName>
    </submittedName>
</protein>
<dbReference type="EMBL" id="BGPR01030737">
    <property type="protein sequence ID" value="GBO03437.1"/>
    <property type="molecule type" value="Genomic_DNA"/>
</dbReference>
<proteinExistence type="predicted"/>
<accession>A0A4Y2TVL6</accession>
<dbReference type="AlphaFoldDB" id="A0A4Y2TVL6"/>